<sequence length="278" mass="32256">MRWLFSKRSGSKRTLVENKLKIKKKPLIWSLFCTAKRSSLTAKHPFRENADNQKSRRVQQRRKSRLYNNLDTDRLSSFISLSSESEMSAEILTSDSSADSHVKHCNYKLPIAFCPTCHTNVVPVYQQKAIYSNHAVVNGMLSRNALFEEASKEENTVYESVYKNSFLSIDTNMDYELADCPNFQPVNILELPSYFIPAEPLAFSTIDRRTVVSDDCKTIYDEVASDNEEYSPSGYYDSLHFVVVKRNNRPYRKRSACPESDSYQEMKRIRREVFICEE</sequence>
<feature type="region of interest" description="Disordered" evidence="1">
    <location>
        <begin position="43"/>
        <end position="65"/>
    </location>
</feature>
<feature type="compositionally biased region" description="Basic residues" evidence="1">
    <location>
        <begin position="55"/>
        <end position="65"/>
    </location>
</feature>
<comment type="caution">
    <text evidence="2">The sequence shown here is derived from an EMBL/GenBank/DDBJ whole genome shotgun (WGS) entry which is preliminary data.</text>
</comment>
<evidence type="ECO:0000313" key="2">
    <source>
        <dbReference type="EMBL" id="TNN18774.1"/>
    </source>
</evidence>
<dbReference type="AlphaFoldDB" id="A0A4Z2DQH4"/>
<evidence type="ECO:0000313" key="3">
    <source>
        <dbReference type="Proteomes" id="UP000311919"/>
    </source>
</evidence>
<keyword evidence="3" id="KW-1185">Reference proteome</keyword>
<reference evidence="2 3" key="1">
    <citation type="submission" date="2019-03" db="EMBL/GenBank/DDBJ databases">
        <title>An improved genome assembly of the fluke Schistosoma japonicum.</title>
        <authorList>
            <person name="Hu W."/>
            <person name="Luo F."/>
            <person name="Yin M."/>
            <person name="Mo X."/>
            <person name="Sun C."/>
            <person name="Wu Q."/>
            <person name="Zhu B."/>
            <person name="Xiang M."/>
            <person name="Wang J."/>
            <person name="Wang Y."/>
            <person name="Zhang T."/>
            <person name="Xu B."/>
            <person name="Zheng H."/>
            <person name="Feng Z."/>
        </authorList>
    </citation>
    <scope>NUCLEOTIDE SEQUENCE [LARGE SCALE GENOMIC DNA]</scope>
    <source>
        <strain evidence="2">HuSjv2</strain>
        <tissue evidence="2">Worms</tissue>
    </source>
</reference>
<dbReference type="Proteomes" id="UP000311919">
    <property type="component" value="Unassembled WGS sequence"/>
</dbReference>
<dbReference type="OrthoDB" id="6243301at2759"/>
<accession>A0A4Z2DQH4</accession>
<protein>
    <submittedName>
        <fullName evidence="2">Uncharacterized protein</fullName>
    </submittedName>
</protein>
<proteinExistence type="predicted"/>
<name>A0A4Z2DQH4_SCHJA</name>
<feature type="compositionally biased region" description="Basic and acidic residues" evidence="1">
    <location>
        <begin position="45"/>
        <end position="54"/>
    </location>
</feature>
<dbReference type="EMBL" id="SKCS01000064">
    <property type="protein sequence ID" value="TNN18774.1"/>
    <property type="molecule type" value="Genomic_DNA"/>
</dbReference>
<gene>
    <name evidence="2" type="ORF">EWB00_009797</name>
</gene>
<evidence type="ECO:0000256" key="1">
    <source>
        <dbReference type="SAM" id="MobiDB-lite"/>
    </source>
</evidence>
<organism evidence="2 3">
    <name type="scientific">Schistosoma japonicum</name>
    <name type="common">Blood fluke</name>
    <dbReference type="NCBI Taxonomy" id="6182"/>
    <lineage>
        <taxon>Eukaryota</taxon>
        <taxon>Metazoa</taxon>
        <taxon>Spiralia</taxon>
        <taxon>Lophotrochozoa</taxon>
        <taxon>Platyhelminthes</taxon>
        <taxon>Trematoda</taxon>
        <taxon>Digenea</taxon>
        <taxon>Strigeidida</taxon>
        <taxon>Schistosomatoidea</taxon>
        <taxon>Schistosomatidae</taxon>
        <taxon>Schistosoma</taxon>
    </lineage>
</organism>